<evidence type="ECO:0000313" key="2">
    <source>
        <dbReference type="Proteomes" id="UP000008370"/>
    </source>
</evidence>
<name>K5V3B1_PHACS</name>
<accession>K5V3B1</accession>
<dbReference type="RefSeq" id="XP_007394889.1">
    <property type="nucleotide sequence ID" value="XM_007394827.1"/>
</dbReference>
<protein>
    <submittedName>
        <fullName evidence="1">Uncharacterized protein</fullName>
    </submittedName>
</protein>
<organism evidence="1 2">
    <name type="scientific">Phanerochaete carnosa (strain HHB-10118-sp)</name>
    <name type="common">White-rot fungus</name>
    <name type="synonym">Peniophora carnosa</name>
    <dbReference type="NCBI Taxonomy" id="650164"/>
    <lineage>
        <taxon>Eukaryota</taxon>
        <taxon>Fungi</taxon>
        <taxon>Dikarya</taxon>
        <taxon>Basidiomycota</taxon>
        <taxon>Agaricomycotina</taxon>
        <taxon>Agaricomycetes</taxon>
        <taxon>Polyporales</taxon>
        <taxon>Phanerochaetaceae</taxon>
        <taxon>Phanerochaete</taxon>
    </lineage>
</organism>
<sequence>MNVKIWVKVIRCTPSDGGHETWSVRYITLTDEQTDSGLCLLSLDWSIIASLLPLFPQLQQLQILCASNYTKNSFHILRDRVRQAVNNHPVVRLNYNPGLPDGRFLEPKLFNLSEEITQTSVVWTELCCFALH</sequence>
<keyword evidence="2" id="KW-1185">Reference proteome</keyword>
<reference evidence="1 2" key="1">
    <citation type="journal article" date="2012" name="BMC Genomics">
        <title>Comparative genomics of the white-rot fungi, Phanerochaete carnosa and P. chrysosporium, to elucidate the genetic basis of the distinct wood types they colonize.</title>
        <authorList>
            <person name="Suzuki H."/>
            <person name="MacDonald J."/>
            <person name="Syed K."/>
            <person name="Salamov A."/>
            <person name="Hori C."/>
            <person name="Aerts A."/>
            <person name="Henrissat B."/>
            <person name="Wiebenga A."/>
            <person name="vanKuyk P.A."/>
            <person name="Barry K."/>
            <person name="Lindquist E."/>
            <person name="LaButti K."/>
            <person name="Lapidus A."/>
            <person name="Lucas S."/>
            <person name="Coutinho P."/>
            <person name="Gong Y."/>
            <person name="Samejima M."/>
            <person name="Mahadevan R."/>
            <person name="Abou-Zaid M."/>
            <person name="de Vries R.P."/>
            <person name="Igarashi K."/>
            <person name="Yadav J.S."/>
            <person name="Grigoriev I.V."/>
            <person name="Master E.R."/>
        </authorList>
    </citation>
    <scope>NUCLEOTIDE SEQUENCE [LARGE SCALE GENOMIC DNA]</scope>
    <source>
        <strain evidence="1 2">HHB-10118-sp</strain>
    </source>
</reference>
<gene>
    <name evidence="1" type="ORF">PHACADRAFT_254592</name>
</gene>
<dbReference type="Proteomes" id="UP000008370">
    <property type="component" value="Unassembled WGS sequence"/>
</dbReference>
<dbReference type="GeneID" id="18916097"/>
<dbReference type="EMBL" id="JH930471">
    <property type="protein sequence ID" value="EKM57061.1"/>
    <property type="molecule type" value="Genomic_DNA"/>
</dbReference>
<dbReference type="AlphaFoldDB" id="K5V3B1"/>
<dbReference type="HOGENOM" id="CLU_1886493_0_0_1"/>
<proteinExistence type="predicted"/>
<dbReference type="InParanoid" id="K5V3B1"/>
<evidence type="ECO:0000313" key="1">
    <source>
        <dbReference type="EMBL" id="EKM57061.1"/>
    </source>
</evidence>
<dbReference type="KEGG" id="pco:PHACADRAFT_254592"/>